<evidence type="ECO:0000313" key="1">
    <source>
        <dbReference type="EMBL" id="MDU0355921.1"/>
    </source>
</evidence>
<evidence type="ECO:0000313" key="2">
    <source>
        <dbReference type="Proteomes" id="UP001247805"/>
    </source>
</evidence>
<comment type="caution">
    <text evidence="1">The sequence shown here is derived from an EMBL/GenBank/DDBJ whole genome shotgun (WGS) entry which is preliminary data.</text>
</comment>
<gene>
    <name evidence="1" type="ORF">RS130_20335</name>
</gene>
<accession>A0ABU3T0W6</accession>
<dbReference type="EMBL" id="JAWDIO010000002">
    <property type="protein sequence ID" value="MDU0355921.1"/>
    <property type="molecule type" value="Genomic_DNA"/>
</dbReference>
<protein>
    <submittedName>
        <fullName evidence="1">Uncharacterized protein</fullName>
    </submittedName>
</protein>
<dbReference type="Proteomes" id="UP001247805">
    <property type="component" value="Unassembled WGS sequence"/>
</dbReference>
<keyword evidence="2" id="KW-1185">Reference proteome</keyword>
<dbReference type="RefSeq" id="WP_316027437.1">
    <property type="nucleotide sequence ID" value="NZ_JAWDIO010000002.1"/>
</dbReference>
<organism evidence="1 2">
    <name type="scientific">Paraglaciecola aquimarina</name>
    <dbReference type="NCBI Taxonomy" id="1235557"/>
    <lineage>
        <taxon>Bacteria</taxon>
        <taxon>Pseudomonadati</taxon>
        <taxon>Pseudomonadota</taxon>
        <taxon>Gammaproteobacteria</taxon>
        <taxon>Alteromonadales</taxon>
        <taxon>Alteromonadaceae</taxon>
        <taxon>Paraglaciecola</taxon>
    </lineage>
</organism>
<reference evidence="1 2" key="1">
    <citation type="submission" date="2023-10" db="EMBL/GenBank/DDBJ databases">
        <title>Glaciecola aquimarina strain GGW-M5 nov., isolated from a coastal seawater.</title>
        <authorList>
            <person name="Bayburt H."/>
            <person name="Kim J.M."/>
            <person name="Choi B.J."/>
            <person name="Jeon C.O."/>
        </authorList>
    </citation>
    <scope>NUCLEOTIDE SEQUENCE [LARGE SCALE GENOMIC DNA]</scope>
    <source>
        <strain evidence="1 2">KCTC 32108</strain>
    </source>
</reference>
<sequence length="154" mass="16581">MDKAIDDAQQTPEGRARIALAITIGQWPAWGGKGEAPVAKPDPTDVEALQNSMYQSIVRLIPMKGTGGTTMLELAAPGQLKSNLGVDYRESYQNGVKLYKNAVEALYQSSPVSLTDDLAAINAFERISADPEAIKWWSAQGELILVSLKCPCCA</sequence>
<name>A0ABU3T0W6_9ALTE</name>
<proteinExistence type="predicted"/>